<evidence type="ECO:0000313" key="2">
    <source>
        <dbReference type="EMBL" id="AIA80115.1"/>
    </source>
</evidence>
<reference evidence="2" key="1">
    <citation type="submission" date="2015-07" db="EMBL/GenBank/DDBJ databases">
        <title>Isolation and characterization of a novel lytic T4-like coliphage vB_EcoM_JS09 infecting APEC.</title>
        <authorList>
            <person name="Zhou Y."/>
            <person name="Bao H.D."/>
            <person name="Zhang H."/>
            <person name="Wang R."/>
        </authorList>
    </citation>
    <scope>NUCLEOTIDE SEQUENCE</scope>
</reference>
<keyword evidence="1" id="KW-1260">Superinfection exclusion</keyword>
<dbReference type="HAMAP" id="MF_04159">
    <property type="entry name" value="SPACKLE_T4"/>
    <property type="match status" value="1"/>
</dbReference>
<dbReference type="RefSeq" id="YP_009037471.1">
    <property type="nucleotide sequence ID" value="NC_024124.2"/>
</dbReference>
<accession>A0A060BHY3</accession>
<keyword evidence="1" id="KW-1015">Disulfide bond</keyword>
<keyword evidence="1" id="KW-1049">Host periplasm</keyword>
<keyword evidence="1" id="KW-0945">Host-virus interaction</keyword>
<sequence>MKKLSLAAILLAVSCAPAPVTAGYDKDLCEWSMTANQEDVEQQIFSDIMNITKRDRPNMVNKVVEQLKSGGIMQYNYVLYCDPNFDNKDIVTEITGE</sequence>
<dbReference type="KEGG" id="vg:19524873"/>
<keyword evidence="3" id="KW-1185">Reference proteome</keyword>
<comment type="similarity">
    <text evidence="1">Belongs to the Tevenvirinae spackle protein family.</text>
</comment>
<organism evidence="2 3">
    <name type="scientific">Escherichia phage vB_EcoM_JS09</name>
    <dbReference type="NCBI Taxonomy" id="1430444"/>
    <lineage>
        <taxon>Viruses</taxon>
        <taxon>Duplodnaviria</taxon>
        <taxon>Heunggongvirae</taxon>
        <taxon>Uroviricota</taxon>
        <taxon>Caudoviricetes</taxon>
        <taxon>Pantevenvirales</taxon>
        <taxon>Straboviridae</taxon>
        <taxon>Tevenvirinae</taxon>
        <taxon>Mosigvirus</taxon>
        <taxon>Mosigvirus JS09</taxon>
    </lineage>
</organism>
<dbReference type="InterPro" id="IPR046391">
    <property type="entry name" value="SPACKLE_T4"/>
</dbReference>
<feature type="disulfide bond" evidence="1">
    <location>
        <begin position="29"/>
        <end position="81"/>
    </location>
</feature>
<evidence type="ECO:0000256" key="1">
    <source>
        <dbReference type="HAMAP-Rule" id="MF_04159"/>
    </source>
</evidence>
<dbReference type="EMBL" id="KF582788">
    <property type="protein sequence ID" value="AIA80115.1"/>
    <property type="molecule type" value="Genomic_DNA"/>
</dbReference>
<comment type="subcellular location">
    <subcellularLocation>
        <location evidence="1">Host periplasm</location>
    </subcellularLocation>
</comment>
<gene>
    <name evidence="2" type="ORF">JS09_0148</name>
</gene>
<proteinExistence type="inferred from homology"/>
<dbReference type="OrthoDB" id="17233at10239"/>
<dbReference type="GO" id="GO:0044229">
    <property type="term" value="C:host cell periplasmic space"/>
    <property type="evidence" value="ECO:0007669"/>
    <property type="project" value="UniProtKB-SubCell"/>
</dbReference>
<dbReference type="Proteomes" id="UP000019733">
    <property type="component" value="Segment"/>
</dbReference>
<name>A0A060BHY3_9CAUD</name>
<protein>
    <recommendedName>
        <fullName evidence="1">Protein spackle</fullName>
    </recommendedName>
</protein>
<comment type="function">
    <text evidence="1">Inhibits viral DNA ejection into the host cytoplasm, thereby confering the infected host bacteria with immunity against secondary phage infection. Achieves superinfection exclusion by localizing to the periplasm and inhibiting the activity of tail-associated lysozyme, thereby preventing penetration by the tail tube of incoming phages.</text>
</comment>
<dbReference type="Pfam" id="PF25676">
    <property type="entry name" value="T4_Spackle"/>
    <property type="match status" value="1"/>
</dbReference>
<dbReference type="GO" id="GO:0098669">
    <property type="term" value="P:superinfection exclusion"/>
    <property type="evidence" value="ECO:0007669"/>
    <property type="project" value="UniProtKB-UniRule"/>
</dbReference>
<dbReference type="GeneID" id="19524873"/>
<evidence type="ECO:0000313" key="3">
    <source>
        <dbReference type="Proteomes" id="UP000019733"/>
    </source>
</evidence>
<comment type="subunit">
    <text evidence="1">Monomer. Interacts with the baseplate central spike protein; this interaction selectively inhibits the lysozyme activity of the baseplate central spike protein.</text>
</comment>
<dbReference type="PROSITE" id="PS51257">
    <property type="entry name" value="PROKAR_LIPOPROTEIN"/>
    <property type="match status" value="1"/>
</dbReference>